<organism evidence="3 4">
    <name type="scientific">Tuber melanosporum (strain Mel28)</name>
    <name type="common">Perigord black truffle</name>
    <dbReference type="NCBI Taxonomy" id="656061"/>
    <lineage>
        <taxon>Eukaryota</taxon>
        <taxon>Fungi</taxon>
        <taxon>Dikarya</taxon>
        <taxon>Ascomycota</taxon>
        <taxon>Pezizomycotina</taxon>
        <taxon>Pezizomycetes</taxon>
        <taxon>Pezizales</taxon>
        <taxon>Tuberaceae</taxon>
        <taxon>Tuber</taxon>
    </lineage>
</organism>
<dbReference type="InParanoid" id="D5GKX9"/>
<dbReference type="STRING" id="656061.D5GKX9"/>
<feature type="compositionally biased region" description="Polar residues" evidence="1">
    <location>
        <begin position="94"/>
        <end position="105"/>
    </location>
</feature>
<feature type="compositionally biased region" description="Basic and acidic residues" evidence="1">
    <location>
        <begin position="357"/>
        <end position="368"/>
    </location>
</feature>
<feature type="region of interest" description="Disordered" evidence="1">
    <location>
        <begin position="505"/>
        <end position="566"/>
    </location>
</feature>
<feature type="compositionally biased region" description="Polar residues" evidence="1">
    <location>
        <begin position="417"/>
        <end position="440"/>
    </location>
</feature>
<dbReference type="AlphaFoldDB" id="D5GKX9"/>
<feature type="region of interest" description="Disordered" evidence="1">
    <location>
        <begin position="261"/>
        <end position="301"/>
    </location>
</feature>
<feature type="compositionally biased region" description="Polar residues" evidence="1">
    <location>
        <begin position="1147"/>
        <end position="1158"/>
    </location>
</feature>
<feature type="compositionally biased region" description="Basic residues" evidence="1">
    <location>
        <begin position="748"/>
        <end position="763"/>
    </location>
</feature>
<feature type="compositionally biased region" description="Gly residues" evidence="1">
    <location>
        <begin position="944"/>
        <end position="956"/>
    </location>
</feature>
<feature type="compositionally biased region" description="Polar residues" evidence="1">
    <location>
        <begin position="634"/>
        <end position="646"/>
    </location>
</feature>
<dbReference type="RefSeq" id="XP_002840981.1">
    <property type="nucleotide sequence ID" value="XM_002840935.1"/>
</dbReference>
<feature type="region of interest" description="Disordered" evidence="1">
    <location>
        <begin position="94"/>
        <end position="137"/>
    </location>
</feature>
<feature type="region of interest" description="Disordered" evidence="1">
    <location>
        <begin position="333"/>
        <end position="483"/>
    </location>
</feature>
<reference evidence="3 4" key="1">
    <citation type="journal article" date="2010" name="Nature">
        <title>Perigord black truffle genome uncovers evolutionary origins and mechanisms of symbiosis.</title>
        <authorList>
            <person name="Martin F."/>
            <person name="Kohler A."/>
            <person name="Murat C."/>
            <person name="Balestrini R."/>
            <person name="Coutinho P.M."/>
            <person name="Jaillon O."/>
            <person name="Montanini B."/>
            <person name="Morin E."/>
            <person name="Noel B."/>
            <person name="Percudani R."/>
            <person name="Porcel B."/>
            <person name="Rubini A."/>
            <person name="Amicucci A."/>
            <person name="Amselem J."/>
            <person name="Anthouard V."/>
            <person name="Arcioni S."/>
            <person name="Artiguenave F."/>
            <person name="Aury J.M."/>
            <person name="Ballario P."/>
            <person name="Bolchi A."/>
            <person name="Brenna A."/>
            <person name="Brun A."/>
            <person name="Buee M."/>
            <person name="Cantarel B."/>
            <person name="Chevalier G."/>
            <person name="Couloux A."/>
            <person name="Da Silva C."/>
            <person name="Denoeud F."/>
            <person name="Duplessis S."/>
            <person name="Ghignone S."/>
            <person name="Hilselberger B."/>
            <person name="Iotti M."/>
            <person name="Marcais B."/>
            <person name="Mello A."/>
            <person name="Miranda M."/>
            <person name="Pacioni G."/>
            <person name="Quesneville H."/>
            <person name="Riccioni C."/>
            <person name="Ruotolo R."/>
            <person name="Splivallo R."/>
            <person name="Stocchi V."/>
            <person name="Tisserant E."/>
            <person name="Viscomi A.R."/>
            <person name="Zambonelli A."/>
            <person name="Zampieri E."/>
            <person name="Henrissat B."/>
            <person name="Lebrun M.H."/>
            <person name="Paolocci F."/>
            <person name="Bonfante P."/>
            <person name="Ottonello S."/>
            <person name="Wincker P."/>
        </authorList>
    </citation>
    <scope>NUCLEOTIDE SEQUENCE [LARGE SCALE GENOMIC DNA]</scope>
    <source>
        <strain evidence="3 4">Mel28</strain>
    </source>
</reference>
<feature type="compositionally biased region" description="Basic residues" evidence="1">
    <location>
        <begin position="465"/>
        <end position="476"/>
    </location>
</feature>
<evidence type="ECO:0000259" key="2">
    <source>
        <dbReference type="Pfam" id="PF24054"/>
    </source>
</evidence>
<feature type="compositionally biased region" description="Basic and acidic residues" evidence="1">
    <location>
        <begin position="1171"/>
        <end position="1189"/>
    </location>
</feature>
<dbReference type="eggNOG" id="ENOG502SF1H">
    <property type="taxonomic scope" value="Eukaryota"/>
</dbReference>
<feature type="compositionally biased region" description="Basic and acidic residues" evidence="1">
    <location>
        <begin position="1132"/>
        <end position="1143"/>
    </location>
</feature>
<feature type="compositionally biased region" description="Basic and acidic residues" evidence="1">
    <location>
        <begin position="505"/>
        <end position="523"/>
    </location>
</feature>
<feature type="compositionally biased region" description="Acidic residues" evidence="1">
    <location>
        <begin position="1059"/>
        <end position="1079"/>
    </location>
</feature>
<evidence type="ECO:0000256" key="1">
    <source>
        <dbReference type="SAM" id="MobiDB-lite"/>
    </source>
</evidence>
<evidence type="ECO:0000313" key="3">
    <source>
        <dbReference type="EMBL" id="CAZ85172.1"/>
    </source>
</evidence>
<keyword evidence="4" id="KW-1185">Reference proteome</keyword>
<proteinExistence type="predicted"/>
<feature type="region of interest" description="Disordered" evidence="1">
    <location>
        <begin position="737"/>
        <end position="765"/>
    </location>
</feature>
<dbReference type="Proteomes" id="UP000006911">
    <property type="component" value="Unassembled WGS sequence"/>
</dbReference>
<evidence type="ECO:0000313" key="4">
    <source>
        <dbReference type="Proteomes" id="UP000006911"/>
    </source>
</evidence>
<dbReference type="InterPro" id="IPR055781">
    <property type="entry name" value="DUF7357"/>
</dbReference>
<dbReference type="EMBL" id="FN430341">
    <property type="protein sequence ID" value="CAZ85172.1"/>
    <property type="molecule type" value="Genomic_DNA"/>
</dbReference>
<feature type="compositionally biased region" description="Basic and acidic residues" evidence="1">
    <location>
        <begin position="532"/>
        <end position="545"/>
    </location>
</feature>
<dbReference type="KEGG" id="tml:GSTUM_00009823001"/>
<protein>
    <submittedName>
        <fullName evidence="3">(Perigord truffle) hypothetical protein</fullName>
    </submittedName>
</protein>
<feature type="compositionally biased region" description="Polar residues" evidence="1">
    <location>
        <begin position="1085"/>
        <end position="1099"/>
    </location>
</feature>
<gene>
    <name evidence="3" type="ORF">GSTUM_00009823001</name>
</gene>
<feature type="domain" description="DUF7357" evidence="2">
    <location>
        <begin position="1"/>
        <end position="134"/>
    </location>
</feature>
<feature type="compositionally biased region" description="Acidic residues" evidence="1">
    <location>
        <begin position="156"/>
        <end position="176"/>
    </location>
</feature>
<sequence>MRLRLFIQRNRLPSTKIWWDTSSFEPGDDHNVSTLLSRVTQIVPMESGGWGLEDYAVEVDGFEVLHFQEVARVIREGDQVVIRPLTTTEIRQRSASGRRQISTSGRKLLDGTPFGRPMVTTRPAPDRPRLSIPPMKRAKTGCDVDYSTLVQVGSDHEDESYEECDEEQDVSEIGDGDDGEAVGANMVAEVEACAELDEAEESGEEGEDDIDGADFEELSRDYENPLMDYFDCDEVASSQVTFFEHPSQLKAICGARDTQSLQGQNGSLGEDKSDDGDSYTDSDSSQYRDSDLSDVDDSSDKFVCGDESMEVGIVGRTGNLFLPDYFHSAASAAGGAVDSPTLPQLYQSEDTSEEAGGDERERELEHPNLSKPSVPAGPELDEDSRSSSEDSYSSSDSEESGESEKGAVPKDKRCVKSASQSKAPSTSQVPLPSRVTSFPIEQSKKLAVAPGTLPHQGNPGTKARNERKRQRRKNRRLLAELVNTGLLPKESTIDDLKTHRDKHLKNADEQLRHNNEHPLEGSGEKQTIFDLSEERVAEEPTRDLAGHALQKARQAQQSDDLLCKGARGKSWRRRGRRAFLKAKKRESIPADWDFSRWLTEREKKVGVEDQPNNIDVGEDADGDVSIVSIGKPATLSSKTPSKQIGISLSHDRPPPPPPHQDPLISAQESSRPQGPRKIIYDKDGAPNPVYAGFDEQRYGVEDPEAWRRKIVLSAVECEQEGVEIPAPGFPFKQPTYQPGFRWEASGNNKRKRSSSVKKGKRGQRGKENFSFDYGCRGYQDLGYGDWDGQDYYDDRTVAPTPAEGKATDGAEVDLVDDLPPLPENVASLYPLTKSVLPGTIVAFKQLMLTEDYTPIIADYRTAIVQAVHVQEKDGPALELRLAVRDRPKRRIDPETGERILRKFEMLGDENEEEGFLSLMFGQLLEAKVVKLPVGAGPGQSVDGDAGGGIGEGGGTQEGSPGDQRNDGNVNHDMSEATDSYPHNIQVNATLSDGLAPPPEEGSQDQEQDLELELGPEMQAAQPQESLKSPSPVDGILGTGVPLSSAPTSQAEASVPPAVDNEDSDPSYEPDSVSDSDGLETLESMFASSQRIKPEPSSQRSPVLPPLPVFSPSGTGVEEDDEQSQRQIQEEATNEKRTALEATRRTKASNSAKITNSGVQIIDLTETSDPIVMHDDPRTDEGGRSSEVRGKQWRAVKG</sequence>
<name>D5GKX9_TUBMM</name>
<feature type="region of interest" description="Disordered" evidence="1">
    <location>
        <begin position="938"/>
        <end position="977"/>
    </location>
</feature>
<feature type="region of interest" description="Disordered" evidence="1">
    <location>
        <begin position="154"/>
        <end position="176"/>
    </location>
</feature>
<dbReference type="GeneID" id="9184766"/>
<feature type="compositionally biased region" description="Basic and acidic residues" evidence="1">
    <location>
        <begin position="402"/>
        <end position="414"/>
    </location>
</feature>
<dbReference type="HOGENOM" id="CLU_271172_0_0_1"/>
<accession>D5GKX9</accession>
<dbReference type="Pfam" id="PF24054">
    <property type="entry name" value="DUF7357"/>
    <property type="match status" value="1"/>
</dbReference>
<dbReference type="OMA" id="HLIIQRH"/>
<feature type="region of interest" description="Disordered" evidence="1">
    <location>
        <begin position="631"/>
        <end position="686"/>
    </location>
</feature>
<feature type="region of interest" description="Disordered" evidence="1">
    <location>
        <begin position="1016"/>
        <end position="1197"/>
    </location>
</feature>